<protein>
    <submittedName>
        <fullName evidence="5">Helix-turn-helix domain-containing protein</fullName>
    </submittedName>
</protein>
<reference evidence="6" key="1">
    <citation type="journal article" date="2019" name="Int. J. Syst. Evol. Microbiol.">
        <title>The Global Catalogue of Microorganisms (GCM) 10K type strain sequencing project: providing services to taxonomists for standard genome sequencing and annotation.</title>
        <authorList>
            <consortium name="The Broad Institute Genomics Platform"/>
            <consortium name="The Broad Institute Genome Sequencing Center for Infectious Disease"/>
            <person name="Wu L."/>
            <person name="Ma J."/>
        </authorList>
    </citation>
    <scope>NUCLEOTIDE SEQUENCE [LARGE SCALE GENOMIC DNA]</scope>
    <source>
        <strain evidence="6">CCM 8951</strain>
    </source>
</reference>
<gene>
    <name evidence="5" type="ORF">ACFQ4L_02635</name>
</gene>
<dbReference type="EMBL" id="JBHTOF010000022">
    <property type="protein sequence ID" value="MFD1464987.1"/>
    <property type="molecule type" value="Genomic_DNA"/>
</dbReference>
<dbReference type="RefSeq" id="WP_125576427.1">
    <property type="nucleotide sequence ID" value="NZ_JBHTOF010000022.1"/>
</dbReference>
<keyword evidence="2" id="KW-0238">DNA-binding</keyword>
<dbReference type="PROSITE" id="PS50943">
    <property type="entry name" value="HTH_CROC1"/>
    <property type="match status" value="1"/>
</dbReference>
<dbReference type="PANTHER" id="PTHR40661:SF1">
    <property type="entry name" value="HTH CRO_C1-TYPE DOMAIN-CONTAINING PROTEIN"/>
    <property type="match status" value="1"/>
</dbReference>
<dbReference type="Pfam" id="PF01381">
    <property type="entry name" value="HTH_3"/>
    <property type="match status" value="1"/>
</dbReference>
<dbReference type="SUPFAM" id="SSF51306">
    <property type="entry name" value="LexA/Signal peptidase"/>
    <property type="match status" value="1"/>
</dbReference>
<dbReference type="SMART" id="SM00530">
    <property type="entry name" value="HTH_XRE"/>
    <property type="match status" value="1"/>
</dbReference>
<dbReference type="PANTHER" id="PTHR40661">
    <property type="match status" value="1"/>
</dbReference>
<dbReference type="InterPro" id="IPR015927">
    <property type="entry name" value="Peptidase_S24_S26A/B/C"/>
</dbReference>
<dbReference type="SUPFAM" id="SSF47413">
    <property type="entry name" value="lambda repressor-like DNA-binding domains"/>
    <property type="match status" value="1"/>
</dbReference>
<organism evidence="5 6">
    <name type="scientific">Lapidilactobacillus mulanensis</name>
    <dbReference type="NCBI Taxonomy" id="2485999"/>
    <lineage>
        <taxon>Bacteria</taxon>
        <taxon>Bacillati</taxon>
        <taxon>Bacillota</taxon>
        <taxon>Bacilli</taxon>
        <taxon>Lactobacillales</taxon>
        <taxon>Lactobacillaceae</taxon>
        <taxon>Lapidilactobacillus</taxon>
    </lineage>
</organism>
<keyword evidence="3" id="KW-0804">Transcription</keyword>
<dbReference type="CDD" id="cd00093">
    <property type="entry name" value="HTH_XRE"/>
    <property type="match status" value="1"/>
</dbReference>
<keyword evidence="1" id="KW-0805">Transcription regulation</keyword>
<dbReference type="InterPro" id="IPR001387">
    <property type="entry name" value="Cro/C1-type_HTH"/>
</dbReference>
<comment type="caution">
    <text evidence="5">The sequence shown here is derived from an EMBL/GenBank/DDBJ whole genome shotgun (WGS) entry which is preliminary data.</text>
</comment>
<dbReference type="Pfam" id="PF00717">
    <property type="entry name" value="Peptidase_S24"/>
    <property type="match status" value="1"/>
</dbReference>
<evidence type="ECO:0000259" key="4">
    <source>
        <dbReference type="PROSITE" id="PS50943"/>
    </source>
</evidence>
<dbReference type="Gene3D" id="1.10.260.40">
    <property type="entry name" value="lambda repressor-like DNA-binding domains"/>
    <property type="match status" value="1"/>
</dbReference>
<evidence type="ECO:0000256" key="3">
    <source>
        <dbReference type="ARBA" id="ARBA00023163"/>
    </source>
</evidence>
<name>A0ABW4DK01_9LACO</name>
<dbReference type="InterPro" id="IPR010982">
    <property type="entry name" value="Lambda_DNA-bd_dom_sf"/>
</dbReference>
<keyword evidence="6" id="KW-1185">Reference proteome</keyword>
<evidence type="ECO:0000256" key="2">
    <source>
        <dbReference type="ARBA" id="ARBA00023125"/>
    </source>
</evidence>
<dbReference type="CDD" id="cd06529">
    <property type="entry name" value="S24_LexA-like"/>
    <property type="match status" value="1"/>
</dbReference>
<dbReference type="InterPro" id="IPR036286">
    <property type="entry name" value="LexA/Signal_pep-like_sf"/>
</dbReference>
<dbReference type="InterPro" id="IPR039418">
    <property type="entry name" value="LexA-like"/>
</dbReference>
<dbReference type="Proteomes" id="UP001597244">
    <property type="component" value="Unassembled WGS sequence"/>
</dbReference>
<evidence type="ECO:0000313" key="5">
    <source>
        <dbReference type="EMBL" id="MFD1464987.1"/>
    </source>
</evidence>
<feature type="domain" description="HTH cro/C1-type" evidence="4">
    <location>
        <begin position="7"/>
        <end position="62"/>
    </location>
</feature>
<evidence type="ECO:0000313" key="6">
    <source>
        <dbReference type="Proteomes" id="UP001597244"/>
    </source>
</evidence>
<evidence type="ECO:0000256" key="1">
    <source>
        <dbReference type="ARBA" id="ARBA00023015"/>
    </source>
</evidence>
<dbReference type="Gene3D" id="2.10.109.10">
    <property type="entry name" value="Umud Fragment, subunit A"/>
    <property type="match status" value="1"/>
</dbReference>
<accession>A0ABW4DK01</accession>
<sequence>MNIGTRIKTQRKQLKLSVDALAEKANLNRTTIYRYENGEISDIPVMNLEKIAKALQTTTAFLMGAPEANDNYHIVSRFNELNEPNKQQTLDFINTKIDEQNRFGWISKSDNLIDFSNHIKETMPKPHLISVPGVVSAGTGEFLLEYDNPTDVVVYGDLPNHYDLALLVNGDSMQPRYENGDVIFVRRTTDIFDGQMIVAFLNGESYLKKISISKRGYALISLNEKYKPIKISEDDEFQIIGVVL</sequence>
<proteinExistence type="predicted"/>